<evidence type="ECO:0000313" key="2">
    <source>
        <dbReference type="Proteomes" id="UP000295217"/>
    </source>
</evidence>
<name>A0A4R4ZZA3_9ACTN</name>
<comment type="caution">
    <text evidence="1">The sequence shown here is derived from an EMBL/GenBank/DDBJ whole genome shotgun (WGS) entry which is preliminary data.</text>
</comment>
<protein>
    <submittedName>
        <fullName evidence="1">Uncharacterized protein</fullName>
    </submittedName>
</protein>
<keyword evidence="2" id="KW-1185">Reference proteome</keyword>
<dbReference type="OrthoDB" id="4774276at2"/>
<dbReference type="AlphaFoldDB" id="A0A4R4ZZA3"/>
<dbReference type="Proteomes" id="UP000295217">
    <property type="component" value="Unassembled WGS sequence"/>
</dbReference>
<gene>
    <name evidence="1" type="ORF">E1262_27255</name>
</gene>
<proteinExistence type="predicted"/>
<evidence type="ECO:0000313" key="1">
    <source>
        <dbReference type="EMBL" id="TDD64788.1"/>
    </source>
</evidence>
<reference evidence="1 2" key="1">
    <citation type="submission" date="2019-02" db="EMBL/GenBank/DDBJ databases">
        <title>Draft genome sequences of novel Actinobacteria.</title>
        <authorList>
            <person name="Sahin N."/>
            <person name="Ay H."/>
            <person name="Saygin H."/>
        </authorList>
    </citation>
    <scope>NUCLEOTIDE SEQUENCE [LARGE SCALE GENOMIC DNA]</scope>
    <source>
        <strain evidence="1 2">8K307</strain>
    </source>
</reference>
<organism evidence="1 2">
    <name type="scientific">Jiangella aurantiaca</name>
    <dbReference type="NCBI Taxonomy" id="2530373"/>
    <lineage>
        <taxon>Bacteria</taxon>
        <taxon>Bacillati</taxon>
        <taxon>Actinomycetota</taxon>
        <taxon>Actinomycetes</taxon>
        <taxon>Jiangellales</taxon>
        <taxon>Jiangellaceae</taxon>
        <taxon>Jiangella</taxon>
    </lineage>
</organism>
<dbReference type="RefSeq" id="WP_132107500.1">
    <property type="nucleotide sequence ID" value="NZ_SMLB01000062.1"/>
</dbReference>
<accession>A0A4R4ZZA3</accession>
<sequence length="131" mass="14840">MAAINVRVREPDSCVIGIYDLAGDPLPVGKWRPARGGWWNLRITTEDAAGGLEIVLRDTPAQHPVSCFSEVETDDGRMVRIGQSRRREDNRWVLRITAAEIDEAVRDVDQARAEDRHQLAPLMREIQEQNP</sequence>
<dbReference type="EMBL" id="SMLB01000062">
    <property type="protein sequence ID" value="TDD64788.1"/>
    <property type="molecule type" value="Genomic_DNA"/>
</dbReference>